<evidence type="ECO:0000259" key="3">
    <source>
        <dbReference type="Pfam" id="PF16787"/>
    </source>
</evidence>
<organism evidence="4 5">
    <name type="scientific">Tricholomella constricta</name>
    <dbReference type="NCBI Taxonomy" id="117010"/>
    <lineage>
        <taxon>Eukaryota</taxon>
        <taxon>Fungi</taxon>
        <taxon>Dikarya</taxon>
        <taxon>Basidiomycota</taxon>
        <taxon>Agaricomycotina</taxon>
        <taxon>Agaricomycetes</taxon>
        <taxon>Agaricomycetidae</taxon>
        <taxon>Agaricales</taxon>
        <taxon>Tricholomatineae</taxon>
        <taxon>Lyophyllaceae</taxon>
        <taxon>Tricholomella</taxon>
    </lineage>
</organism>
<dbReference type="InterPro" id="IPR022210">
    <property type="entry name" value="TF_GCR1-like"/>
</dbReference>
<evidence type="ECO:0008006" key="6">
    <source>
        <dbReference type="Google" id="ProtNLM"/>
    </source>
</evidence>
<dbReference type="OrthoDB" id="3065555at2759"/>
<dbReference type="InterPro" id="IPR038279">
    <property type="entry name" value="Ndc10_dom2_sf"/>
</dbReference>
<proteinExistence type="predicted"/>
<evidence type="ECO:0000313" key="4">
    <source>
        <dbReference type="EMBL" id="KAF5370934.1"/>
    </source>
</evidence>
<feature type="domain" description="Ndc10" evidence="3">
    <location>
        <begin position="296"/>
        <end position="579"/>
    </location>
</feature>
<dbReference type="Gene3D" id="1.10.443.20">
    <property type="entry name" value="Centromere DNA-binding protein complex CBF3 subunit, domain 2"/>
    <property type="match status" value="1"/>
</dbReference>
<keyword evidence="5" id="KW-1185">Reference proteome</keyword>
<dbReference type="InterPro" id="IPR031872">
    <property type="entry name" value="NDC10_II"/>
</dbReference>
<dbReference type="Pfam" id="PF12550">
    <property type="entry name" value="GCR1_C"/>
    <property type="match status" value="1"/>
</dbReference>
<feature type="compositionally biased region" description="Low complexity" evidence="1">
    <location>
        <begin position="121"/>
        <end position="131"/>
    </location>
</feature>
<feature type="compositionally biased region" description="Polar residues" evidence="1">
    <location>
        <begin position="98"/>
        <end position="120"/>
    </location>
</feature>
<name>A0A8H5GTX6_9AGAR</name>
<comment type="caution">
    <text evidence="4">The sequence shown here is derived from an EMBL/GenBank/DDBJ whole genome shotgun (WGS) entry which is preliminary data.</text>
</comment>
<evidence type="ECO:0000313" key="5">
    <source>
        <dbReference type="Proteomes" id="UP000565441"/>
    </source>
</evidence>
<feature type="region of interest" description="Disordered" evidence="1">
    <location>
        <begin position="69"/>
        <end position="135"/>
    </location>
</feature>
<gene>
    <name evidence="4" type="ORF">D9615_009780</name>
</gene>
<dbReference type="Proteomes" id="UP000565441">
    <property type="component" value="Unassembled WGS sequence"/>
</dbReference>
<reference evidence="4 5" key="1">
    <citation type="journal article" date="2020" name="ISME J.">
        <title>Uncovering the hidden diversity of litter-decomposition mechanisms in mushroom-forming fungi.</title>
        <authorList>
            <person name="Floudas D."/>
            <person name="Bentzer J."/>
            <person name="Ahren D."/>
            <person name="Johansson T."/>
            <person name="Persson P."/>
            <person name="Tunlid A."/>
        </authorList>
    </citation>
    <scope>NUCLEOTIDE SEQUENCE [LARGE SCALE GENOMIC DNA]</scope>
    <source>
        <strain evidence="4 5">CBS 661.87</strain>
    </source>
</reference>
<dbReference type="GO" id="GO:0003677">
    <property type="term" value="F:DNA binding"/>
    <property type="evidence" value="ECO:0007669"/>
    <property type="project" value="InterPro"/>
</dbReference>
<dbReference type="Pfam" id="PF16787">
    <property type="entry name" value="NDC10_II"/>
    <property type="match status" value="1"/>
</dbReference>
<evidence type="ECO:0000259" key="2">
    <source>
        <dbReference type="Pfam" id="PF12550"/>
    </source>
</evidence>
<feature type="domain" description="Transcription activator GCR1-like" evidence="2">
    <location>
        <begin position="774"/>
        <end position="836"/>
    </location>
</feature>
<dbReference type="AlphaFoldDB" id="A0A8H5GTX6"/>
<feature type="region of interest" description="Disordered" evidence="1">
    <location>
        <begin position="652"/>
        <end position="702"/>
    </location>
</feature>
<accession>A0A8H5GTX6</accession>
<evidence type="ECO:0000256" key="1">
    <source>
        <dbReference type="SAM" id="MobiDB-lite"/>
    </source>
</evidence>
<dbReference type="EMBL" id="JAACJP010000050">
    <property type="protein sequence ID" value="KAF5370934.1"/>
    <property type="molecule type" value="Genomic_DNA"/>
</dbReference>
<sequence>MTAWFAYKLLGLEYLSSELALVSFHGLGNLDRTTLDHLSGQQQLTPVTLIRNLRWPPLLWSLSDDFERMVSPPSPQKRQHDIMSGHPPSPLSMKRQRTSTTLTHTSSGNLGPSTNASANASTGGTLYSSLSTDDEPMDKGSIVKISDSTMLGSSLDAMGTETHQNRLSIREKMTSDTATGDLYAQHLKNYLEFMEEDQARRIQQNPLWTPVPAHPITATKAAAFLQHETTCNKRTRDGKDIPGTQLGPDHIKQCVNVLESYRYHHKRSDSHYKNVLEAQVTLRDGERITTYEKTYRGDNLPRLQLSDISFRHIPMVDVGLDVQVMATIFHSNKGKTNDTGRIDDQGAFRHRIPELCAIGALAFHLFGHYHLINASPPNFVPDFACPGASEFGYRDWYTKLLFPGSNGNEMTYENHNRRVNIIKKQNNIEISKVTHTGRSFFVLYTRKHGSAKEDTRHGGGWTVTSSYDKSYDRVLPVAAMLAASGFNGKKQDSYFVARGQLEPPDDLCSTLFPWAESELVALDEHIRILGNIATDVTLRSFLNFLQILRRIILQDAAVLFAEFPDCPLWRQAPFNRTEFREFASTASVIIHCAEEEARHRLKYLPESIAASFRGMVMTSKMHQEQTREEICDDNARLSKKLQNIEERLGVILETSKGPKQRKRKQNSDAATTPLPLVQISHEARETPSTTVPPSPHSSETSLSQHIYPALAFPMSQDLPTRNAQLAYITTLEAKFSCDRLSKHQFDWIISSRRNQADEFLPRYSFWTPEGQNAYPTVRQIWTEYKFRMDGCLSISELNAGWDARWRSQGPARTEMSRRNKIIGLIEDLSKNPNWRRSLHSSISKPNTPSNMLRSLFTNYTRIY</sequence>
<protein>
    <recommendedName>
        <fullName evidence="6">Ndc10 domain-containing protein</fullName>
    </recommendedName>
</protein>